<protein>
    <submittedName>
        <fullName evidence="1">Nitrogenase component 1</fullName>
    </submittedName>
</protein>
<evidence type="ECO:0000313" key="1">
    <source>
        <dbReference type="EMBL" id="MFM9327978.1"/>
    </source>
</evidence>
<accession>A0ACC7NTG4</accession>
<name>A0ACC7NTG4_9BACL</name>
<dbReference type="Proteomes" id="UP001631969">
    <property type="component" value="Unassembled WGS sequence"/>
</dbReference>
<gene>
    <name evidence="1" type="ORF">ACI1P1_06755</name>
</gene>
<sequence>MIQDSTASGLKHLRRLSAVKSERAIEMLTPAANPGSHCPMHTTLSLAGRMAGVSTLVIGMPECGTYSKMVIPEPFGKAGELHWVYLLDGNEVVFGCSKGLGEAIKEMDAAGARAILLIVTCIPNLIAEDVELLVQEMEPQLSTAMLAVVQAAHFTCSSYPTGYWRTLAAMGSLMEEGPETGTARTMNIMSFGAQRTAAGPELGELLEGQGWRIRHLGPGSALEDYLEAPEASLNIVASPHFAELAAVMEKRFGIPSVQLHSAYSCTEIEQAYERIAELLDIPQQKATYPARQEVLALEREIEARMKGVTFAITEGCVDPLPLAAYFTRLGLEPVLIHMEGFGHGDKAWGRTIVKSGFDPLVCHMASPETDGAVIAELSPGLCVGRPLIPRAQGTVYLEGQATSAATCGFGRSIRLLESLSKAMAMQQE</sequence>
<evidence type="ECO:0000313" key="2">
    <source>
        <dbReference type="Proteomes" id="UP001631969"/>
    </source>
</evidence>
<organism evidence="1 2">
    <name type="scientific">Paenibacillus mesotrionivorans</name>
    <dbReference type="NCBI Taxonomy" id="3160968"/>
    <lineage>
        <taxon>Bacteria</taxon>
        <taxon>Bacillati</taxon>
        <taxon>Bacillota</taxon>
        <taxon>Bacilli</taxon>
        <taxon>Bacillales</taxon>
        <taxon>Paenibacillaceae</taxon>
        <taxon>Paenibacillus</taxon>
    </lineage>
</organism>
<keyword evidence="2" id="KW-1185">Reference proteome</keyword>
<proteinExistence type="predicted"/>
<comment type="caution">
    <text evidence="1">The sequence shown here is derived from an EMBL/GenBank/DDBJ whole genome shotgun (WGS) entry which is preliminary data.</text>
</comment>
<dbReference type="EMBL" id="JBJURJ010000004">
    <property type="protein sequence ID" value="MFM9327978.1"/>
    <property type="molecule type" value="Genomic_DNA"/>
</dbReference>
<reference evidence="1" key="1">
    <citation type="submission" date="2024-12" db="EMBL/GenBank/DDBJ databases">
        <authorList>
            <person name="Wu N."/>
        </authorList>
    </citation>
    <scope>NUCLEOTIDE SEQUENCE</scope>
    <source>
        <strain evidence="1">P15</strain>
    </source>
</reference>